<dbReference type="PRINTS" id="PR00625">
    <property type="entry name" value="JDOMAIN"/>
</dbReference>
<dbReference type="PANTHER" id="PTHR44157:SF1">
    <property type="entry name" value="DNAJ HOMOLOG SUBFAMILY C MEMBER 11"/>
    <property type="match status" value="1"/>
</dbReference>
<evidence type="ECO:0000259" key="2">
    <source>
        <dbReference type="PROSITE" id="PS50076"/>
    </source>
</evidence>
<keyword evidence="4" id="KW-1185">Reference proteome</keyword>
<dbReference type="PANTHER" id="PTHR44157">
    <property type="entry name" value="DNAJ HOMOLOG SUBFAMILY C MEMBER 11"/>
    <property type="match status" value="1"/>
</dbReference>
<dbReference type="GO" id="GO:0005739">
    <property type="term" value="C:mitochondrion"/>
    <property type="evidence" value="ECO:0007669"/>
    <property type="project" value="GOC"/>
</dbReference>
<keyword evidence="1" id="KW-0143">Chaperone</keyword>
<feature type="domain" description="J" evidence="2">
    <location>
        <begin position="41"/>
        <end position="101"/>
    </location>
</feature>
<dbReference type="Pfam" id="PF22774">
    <property type="entry name" value="DNAJC11_beta-barrel"/>
    <property type="match status" value="1"/>
</dbReference>
<dbReference type="InterPro" id="IPR052243">
    <property type="entry name" value="Mito_inner_membrane_organizer"/>
</dbReference>
<dbReference type="AlphaFoldDB" id="A0A8H5HHS5"/>
<dbReference type="InterPro" id="IPR055225">
    <property type="entry name" value="DNAJC11-like_beta-barrel"/>
</dbReference>
<dbReference type="Proteomes" id="UP000565441">
    <property type="component" value="Unassembled WGS sequence"/>
</dbReference>
<proteinExistence type="predicted"/>
<gene>
    <name evidence="3" type="ORF">D9615_004999</name>
</gene>
<protein>
    <recommendedName>
        <fullName evidence="2">J domain-containing protein</fullName>
    </recommendedName>
</protein>
<accession>A0A8H5HHS5</accession>
<dbReference type="GO" id="GO:0042407">
    <property type="term" value="P:cristae formation"/>
    <property type="evidence" value="ECO:0007669"/>
    <property type="project" value="TreeGrafter"/>
</dbReference>
<evidence type="ECO:0000313" key="4">
    <source>
        <dbReference type="Proteomes" id="UP000565441"/>
    </source>
</evidence>
<dbReference type="PROSITE" id="PS50076">
    <property type="entry name" value="DNAJ_2"/>
    <property type="match status" value="1"/>
</dbReference>
<comment type="caution">
    <text evidence="3">The sequence shown here is derived from an EMBL/GenBank/DDBJ whole genome shotgun (WGS) entry which is preliminary data.</text>
</comment>
<dbReference type="InterPro" id="IPR036869">
    <property type="entry name" value="J_dom_sf"/>
</dbReference>
<reference evidence="3 4" key="1">
    <citation type="journal article" date="2020" name="ISME J.">
        <title>Uncovering the hidden diversity of litter-decomposition mechanisms in mushroom-forming fungi.</title>
        <authorList>
            <person name="Floudas D."/>
            <person name="Bentzer J."/>
            <person name="Ahren D."/>
            <person name="Johansson T."/>
            <person name="Persson P."/>
            <person name="Tunlid A."/>
        </authorList>
    </citation>
    <scope>NUCLEOTIDE SEQUENCE [LARGE SCALE GENOMIC DNA]</scope>
    <source>
        <strain evidence="3 4">CBS 661.87</strain>
    </source>
</reference>
<dbReference type="OrthoDB" id="10248838at2759"/>
<dbReference type="Pfam" id="PF11875">
    <property type="entry name" value="DnaJ-like_C11_C"/>
    <property type="match status" value="1"/>
</dbReference>
<dbReference type="Pfam" id="PF00226">
    <property type="entry name" value="DnaJ"/>
    <property type="match status" value="1"/>
</dbReference>
<organism evidence="3 4">
    <name type="scientific">Tricholomella constricta</name>
    <dbReference type="NCBI Taxonomy" id="117010"/>
    <lineage>
        <taxon>Eukaryota</taxon>
        <taxon>Fungi</taxon>
        <taxon>Dikarya</taxon>
        <taxon>Basidiomycota</taxon>
        <taxon>Agaricomycotina</taxon>
        <taxon>Agaricomycetes</taxon>
        <taxon>Agaricomycetidae</taxon>
        <taxon>Agaricales</taxon>
        <taxon>Tricholomatineae</taxon>
        <taxon>Lyophyllaceae</taxon>
        <taxon>Tricholomella</taxon>
    </lineage>
</organism>
<dbReference type="SMART" id="SM00271">
    <property type="entry name" value="DnaJ"/>
    <property type="match status" value="1"/>
</dbReference>
<sequence length="661" mass="73795">MVLSPHHAYDTSLTRHVDRWSSTNDMDGGRSDGVPAVENDFYYSVLNLTKTATQSEITERYRALSLIFHPDKQQDEEYKSIATKKFLEVQKAYEGEEGLTVVQSSQLQSMPREEAKKILLRIKGDKATSALHGKGLSGGSLICGIDVISLFSPYLGSEDDTWMEHILHRLEDVKMLTFGLQHMAQKSINERTELSVKAKMMHENRKLANTLVGTFSVGLIPKFMRVSGTYNMTGTVISANLSTPFALRSPDPSLKFSVSRQLFRRRLETASFEVDVGRRPRFAFNLVFPKVFGVDFAEISEEPKDISGPPSASGLKNGTTHTLIGFSFDSILPKLLAEWGLNFSELALQLNLALEFGLTGLAWVCTGKWSPSPTTSFSAATHLHAAGVVLQLSASYHEQELSVPIVLSTEYDPGIALCTTVLPSTAFVLGYHFIIKPRRRKHRLDSIYAARRNLEDDMGIWREREAISNLLKDTARKSKTTEAPKGGLVIVEATWGSMEKEDGARDLVIDVTVPLQALVHTSQLYIPADRLKSEIRGFSDPAPFTRKALCVRYLFRGKTHYAEISEDLPVVLPLADYHLAVLENLIAIICFWIICCECTWNDLSQNISLILADNKQRPTGIFMSFLEGLRGSGQTLKFTCIPPVQQTLDLPVTRNPWEFSL</sequence>
<dbReference type="Gene3D" id="1.10.287.110">
    <property type="entry name" value="DnaJ domain"/>
    <property type="match status" value="1"/>
</dbReference>
<dbReference type="InterPro" id="IPR024586">
    <property type="entry name" value="DnaJ-like_C11_C"/>
</dbReference>
<dbReference type="CDD" id="cd06257">
    <property type="entry name" value="DnaJ"/>
    <property type="match status" value="1"/>
</dbReference>
<evidence type="ECO:0000256" key="1">
    <source>
        <dbReference type="ARBA" id="ARBA00023186"/>
    </source>
</evidence>
<dbReference type="InterPro" id="IPR001623">
    <property type="entry name" value="DnaJ_domain"/>
</dbReference>
<dbReference type="SUPFAM" id="SSF46565">
    <property type="entry name" value="Chaperone J-domain"/>
    <property type="match status" value="1"/>
</dbReference>
<dbReference type="EMBL" id="JAACJP010000007">
    <property type="protein sequence ID" value="KAF5383160.1"/>
    <property type="molecule type" value="Genomic_DNA"/>
</dbReference>
<evidence type="ECO:0000313" key="3">
    <source>
        <dbReference type="EMBL" id="KAF5383160.1"/>
    </source>
</evidence>
<name>A0A8H5HHS5_9AGAR</name>